<evidence type="ECO:0000256" key="5">
    <source>
        <dbReference type="ARBA" id="ARBA00022763"/>
    </source>
</evidence>
<dbReference type="EMBL" id="CP071793">
    <property type="protein sequence ID" value="QTD52663.1"/>
    <property type="molecule type" value="Genomic_DNA"/>
</dbReference>
<evidence type="ECO:0000313" key="13">
    <source>
        <dbReference type="Proteomes" id="UP000663929"/>
    </source>
</evidence>
<dbReference type="InterPro" id="IPR003395">
    <property type="entry name" value="RecF/RecN/SMC_N"/>
</dbReference>
<dbReference type="GO" id="GO:0006281">
    <property type="term" value="P:DNA repair"/>
    <property type="evidence" value="ECO:0007669"/>
    <property type="project" value="UniProtKB-KW"/>
</dbReference>
<keyword evidence="10" id="KW-0175">Coiled coil</keyword>
<dbReference type="GO" id="GO:0009432">
    <property type="term" value="P:SOS response"/>
    <property type="evidence" value="ECO:0007669"/>
    <property type="project" value="TreeGrafter"/>
</dbReference>
<dbReference type="GO" id="GO:0006310">
    <property type="term" value="P:DNA recombination"/>
    <property type="evidence" value="ECO:0007669"/>
    <property type="project" value="InterPro"/>
</dbReference>
<dbReference type="Proteomes" id="UP000663929">
    <property type="component" value="Chromosome"/>
</dbReference>
<evidence type="ECO:0000256" key="7">
    <source>
        <dbReference type="ARBA" id="ARBA00023204"/>
    </source>
</evidence>
<evidence type="ECO:0000256" key="1">
    <source>
        <dbReference type="ARBA" id="ARBA00003618"/>
    </source>
</evidence>
<organism evidence="12 13">
    <name type="scientific">Sulfidibacter corallicola</name>
    <dbReference type="NCBI Taxonomy" id="2818388"/>
    <lineage>
        <taxon>Bacteria</taxon>
        <taxon>Pseudomonadati</taxon>
        <taxon>Acidobacteriota</taxon>
        <taxon>Holophagae</taxon>
        <taxon>Acanthopleuribacterales</taxon>
        <taxon>Acanthopleuribacteraceae</taxon>
        <taxon>Sulfidibacter</taxon>
    </lineage>
</organism>
<dbReference type="SUPFAM" id="SSF52540">
    <property type="entry name" value="P-loop containing nucleoside triphosphate hydrolases"/>
    <property type="match status" value="1"/>
</dbReference>
<name>A0A8A4TT43_SULCO</name>
<comment type="function">
    <text evidence="1 9">May be involved in recombinational repair of damaged DNA.</text>
</comment>
<evidence type="ECO:0000256" key="4">
    <source>
        <dbReference type="ARBA" id="ARBA00022741"/>
    </source>
</evidence>
<keyword evidence="5 9" id="KW-0227">DNA damage</keyword>
<dbReference type="RefSeq" id="WP_237382767.1">
    <property type="nucleotide sequence ID" value="NZ_CP071793.1"/>
</dbReference>
<comment type="similarity">
    <text evidence="2 9">Belongs to the RecN family.</text>
</comment>
<dbReference type="PIRSF" id="PIRSF003128">
    <property type="entry name" value="RecN"/>
    <property type="match status" value="1"/>
</dbReference>
<dbReference type="GO" id="GO:0005524">
    <property type="term" value="F:ATP binding"/>
    <property type="evidence" value="ECO:0007669"/>
    <property type="project" value="UniProtKB-KW"/>
</dbReference>
<dbReference type="InterPro" id="IPR027417">
    <property type="entry name" value="P-loop_NTPase"/>
</dbReference>
<evidence type="ECO:0000259" key="11">
    <source>
        <dbReference type="Pfam" id="PF02463"/>
    </source>
</evidence>
<keyword evidence="4" id="KW-0547">Nucleotide-binding</keyword>
<evidence type="ECO:0000256" key="9">
    <source>
        <dbReference type="PIRNR" id="PIRNR003128"/>
    </source>
</evidence>
<keyword evidence="7 9" id="KW-0234">DNA repair</keyword>
<dbReference type="GO" id="GO:0043590">
    <property type="term" value="C:bacterial nucleoid"/>
    <property type="evidence" value="ECO:0007669"/>
    <property type="project" value="TreeGrafter"/>
</dbReference>
<dbReference type="Pfam" id="PF02463">
    <property type="entry name" value="SMC_N"/>
    <property type="match status" value="1"/>
</dbReference>
<dbReference type="KEGG" id="scor:J3U87_09325"/>
<sequence>MLRFLKIENLAVINQAELELGDGFICLTGESGAGKSVIIDALLLLGGGRASSDLVRTGFAKAVVEAEFEVDTPQDDLDLLDGSQLFLRREISKEGKSRSFVNGTLVPNAVLQKYSRLAFEIHGQHGQQRLLKEKYHLDIFDAQTGLGEQAQAFDRRFAAFRKNLKTYWELRDGEAQRLREMDFLKLQIKEIEAVNPNEDDLDLDQRLKVARNQEQIRADRYALNSLLGDDLVPGLRKAQRLIDHLTEYEPTLKPYLEQIESLSYTLQDLHGDTAGDWSSDDSLAELEDRESALNRLFMKYGRDVPEVLAELARLRGELESLRNNTEGLDDRWKTLVADYRELHEAKRRLQATRDKAATTFSATIARELAELHLKGAGFLVDNHWDEWPEELSEARDVALPGLRFRFLFSANPGEPPKSLSKVASGGELSRVMLALIHSFRRRQGLLLVFDEIDAGLGGETVHAVGAKLASLGKNHQVMCVTHFAQVARFADEQIKLEKTVKEGRTFTALVMCDYEQRVAELARLMGGDANAESLRDHARQLMAQNV</sequence>
<dbReference type="PANTHER" id="PTHR11059">
    <property type="entry name" value="DNA REPAIR PROTEIN RECN"/>
    <property type="match status" value="1"/>
</dbReference>
<evidence type="ECO:0000313" key="12">
    <source>
        <dbReference type="EMBL" id="QTD52663.1"/>
    </source>
</evidence>
<proteinExistence type="inferred from homology"/>
<feature type="coiled-coil region" evidence="10">
    <location>
        <begin position="304"/>
        <end position="331"/>
    </location>
</feature>
<evidence type="ECO:0000256" key="8">
    <source>
        <dbReference type="ARBA" id="ARBA00033408"/>
    </source>
</evidence>
<dbReference type="PANTHER" id="PTHR11059:SF0">
    <property type="entry name" value="DNA REPAIR PROTEIN RECN"/>
    <property type="match status" value="1"/>
</dbReference>
<accession>A0A8A4TT43</accession>
<keyword evidence="13" id="KW-1185">Reference proteome</keyword>
<gene>
    <name evidence="12" type="ORF">J3U87_09325</name>
</gene>
<evidence type="ECO:0000256" key="6">
    <source>
        <dbReference type="ARBA" id="ARBA00022840"/>
    </source>
</evidence>
<dbReference type="InterPro" id="IPR004604">
    <property type="entry name" value="DNA_recomb/repair_RecN"/>
</dbReference>
<evidence type="ECO:0000256" key="10">
    <source>
        <dbReference type="SAM" id="Coils"/>
    </source>
</evidence>
<keyword evidence="6" id="KW-0067">ATP-binding</keyword>
<protein>
    <recommendedName>
        <fullName evidence="3 9">DNA repair protein RecN</fullName>
    </recommendedName>
    <alternativeName>
        <fullName evidence="8 9">Recombination protein N</fullName>
    </alternativeName>
</protein>
<evidence type="ECO:0000256" key="2">
    <source>
        <dbReference type="ARBA" id="ARBA00009441"/>
    </source>
</evidence>
<dbReference type="Gene3D" id="3.40.50.300">
    <property type="entry name" value="P-loop containing nucleotide triphosphate hydrolases"/>
    <property type="match status" value="2"/>
</dbReference>
<evidence type="ECO:0000256" key="3">
    <source>
        <dbReference type="ARBA" id="ARBA00021315"/>
    </source>
</evidence>
<dbReference type="CDD" id="cd03241">
    <property type="entry name" value="ABC_RecN"/>
    <property type="match status" value="2"/>
</dbReference>
<reference evidence="12" key="1">
    <citation type="submission" date="2021-03" db="EMBL/GenBank/DDBJ databases">
        <title>Acanthopleuribacteraceae sp. M133.</title>
        <authorList>
            <person name="Wang G."/>
        </authorList>
    </citation>
    <scope>NUCLEOTIDE SEQUENCE</scope>
    <source>
        <strain evidence="12">M133</strain>
    </source>
</reference>
<dbReference type="AlphaFoldDB" id="A0A8A4TT43"/>
<feature type="domain" description="RecF/RecN/SMC N-terminal" evidence="11">
    <location>
        <begin position="3"/>
        <end position="499"/>
    </location>
</feature>